<protein>
    <recommendedName>
        <fullName evidence="7">Pyrimidine-nucleoside phosphorylase</fullName>
        <ecNumber evidence="6">2.4.2.2</ecNumber>
    </recommendedName>
</protein>
<dbReference type="InterPro" id="IPR018090">
    <property type="entry name" value="Pyrmidine_PPas_bac/euk"/>
</dbReference>
<proteinExistence type="inferred from homology"/>
<dbReference type="GO" id="GO:0005829">
    <property type="term" value="C:cytosol"/>
    <property type="evidence" value="ECO:0007669"/>
    <property type="project" value="TreeGrafter"/>
</dbReference>
<dbReference type="Pfam" id="PF00591">
    <property type="entry name" value="Glycos_transf_3"/>
    <property type="match status" value="1"/>
</dbReference>
<dbReference type="SMART" id="SM00941">
    <property type="entry name" value="PYNP_C"/>
    <property type="match status" value="1"/>
</dbReference>
<dbReference type="NCBIfam" id="TIGR02644">
    <property type="entry name" value="Y_phosphoryl"/>
    <property type="match status" value="1"/>
</dbReference>
<dbReference type="GO" id="GO:0006213">
    <property type="term" value="P:pyrimidine nucleoside metabolic process"/>
    <property type="evidence" value="ECO:0007669"/>
    <property type="project" value="InterPro"/>
</dbReference>
<dbReference type="NCBIfam" id="NF004747">
    <property type="entry name" value="PRK06078.1"/>
    <property type="match status" value="1"/>
</dbReference>
<comment type="catalytic activity">
    <reaction evidence="10">
        <text>uridine + phosphate = alpha-D-ribose 1-phosphate + uracil</text>
        <dbReference type="Rhea" id="RHEA:24388"/>
        <dbReference type="ChEBI" id="CHEBI:16704"/>
        <dbReference type="ChEBI" id="CHEBI:17568"/>
        <dbReference type="ChEBI" id="CHEBI:43474"/>
        <dbReference type="ChEBI" id="CHEBI:57720"/>
        <dbReference type="EC" id="2.4.2.2"/>
    </reaction>
</comment>
<evidence type="ECO:0000256" key="4">
    <source>
        <dbReference type="ARBA" id="ARBA00006915"/>
    </source>
</evidence>
<dbReference type="Pfam" id="PF07831">
    <property type="entry name" value="PYNP_C"/>
    <property type="match status" value="1"/>
</dbReference>
<evidence type="ECO:0000313" key="14">
    <source>
        <dbReference type="Proteomes" id="UP000053058"/>
    </source>
</evidence>
<dbReference type="PROSITE" id="PS00647">
    <property type="entry name" value="THYMID_PHOSPHORYLASE"/>
    <property type="match status" value="1"/>
</dbReference>
<dbReference type="Gene3D" id="3.40.1030.10">
    <property type="entry name" value="Nucleoside phosphorylase/phosphoribosyltransferase catalytic domain"/>
    <property type="match status" value="1"/>
</dbReference>
<organism evidence="13 14">
    <name type="scientific">Lactococcus lactis subsp. lactis</name>
    <name type="common">Streptococcus lactis</name>
    <dbReference type="NCBI Taxonomy" id="1360"/>
    <lineage>
        <taxon>Bacteria</taxon>
        <taxon>Bacillati</taxon>
        <taxon>Bacillota</taxon>
        <taxon>Bacilli</taxon>
        <taxon>Lactobacillales</taxon>
        <taxon>Streptococcaceae</taxon>
        <taxon>Lactococcus</taxon>
    </lineage>
</organism>
<dbReference type="PANTHER" id="PTHR10515:SF0">
    <property type="entry name" value="THYMIDINE PHOSPHORYLASE"/>
    <property type="match status" value="1"/>
</dbReference>
<dbReference type="Gene3D" id="3.90.1170.30">
    <property type="entry name" value="Pyrimidine nucleoside phosphorylase-like, C-terminal domain"/>
    <property type="match status" value="1"/>
</dbReference>
<evidence type="ECO:0000256" key="5">
    <source>
        <dbReference type="ARBA" id="ARBA00011738"/>
    </source>
</evidence>
<evidence type="ECO:0000256" key="1">
    <source>
        <dbReference type="ARBA" id="ARBA00001066"/>
    </source>
</evidence>
<name>A0A0V8CMF8_LACLL</name>
<evidence type="ECO:0000256" key="11">
    <source>
        <dbReference type="ARBA" id="ARBA00048525"/>
    </source>
</evidence>
<comment type="caution">
    <text evidence="13">The sequence shown here is derived from an EMBL/GenBank/DDBJ whole genome shotgun (WGS) entry which is preliminary data.</text>
</comment>
<dbReference type="GO" id="GO:0009032">
    <property type="term" value="F:thymidine phosphorylase activity"/>
    <property type="evidence" value="ECO:0007669"/>
    <property type="project" value="TreeGrafter"/>
</dbReference>
<evidence type="ECO:0000313" key="13">
    <source>
        <dbReference type="EMBL" id="KSU02442.1"/>
    </source>
</evidence>
<sequence>MTYRMVDLIQKKRDGGEFSQAEIDWMIENYVKGIVPDYQMSALAMAIYFKGMTTEETAHLTMAMVHSGKEFDLTDIAGIKVDKHSTGGVGDKVTLILAPLVASFGVPVAKMSGRGLGHTGGTLDKLESIPGFKFEKTEKEFIDQVKETGIAIIGQSDELVKADKLLYALRDVTATVDIIPLIASSVMSKKIAAGSDAILLDVTVGDGAFMKSVEDARLLAQTMVDLGKSVGRETVAVITNMSQPLGFAIGNRNEMTEAVHTLQGKAPKEFQEFIAELAQIMLQLAGLEKSIPEILEHFTNGLAYGKFVEMVKAQGGDPTAFDYLTAPLQVKYQVEIKADKSGFISEEKALGIGLLAMKLGAGRATKTDDIDFEAGVTLAKKVGDKVSAGEVIAQLYSNREITDELVAEFNDSLVISDQQVHQKEILEIIR</sequence>
<evidence type="ECO:0000256" key="8">
    <source>
        <dbReference type="ARBA" id="ARBA00022676"/>
    </source>
</evidence>
<dbReference type="SUPFAM" id="SSF52418">
    <property type="entry name" value="Nucleoside phosphorylase/phosphoribosyltransferase catalytic domain"/>
    <property type="match status" value="1"/>
</dbReference>
<dbReference type="GO" id="GO:0006206">
    <property type="term" value="P:pyrimidine nucleobase metabolic process"/>
    <property type="evidence" value="ECO:0007669"/>
    <property type="project" value="InterPro"/>
</dbReference>
<dbReference type="Pfam" id="PF02885">
    <property type="entry name" value="Glycos_trans_3N"/>
    <property type="match status" value="1"/>
</dbReference>
<feature type="domain" description="Pyrimidine nucleoside phosphorylase C-terminal" evidence="12">
    <location>
        <begin position="343"/>
        <end position="416"/>
    </location>
</feature>
<comment type="cofactor">
    <cofactor evidence="2">
        <name>K(+)</name>
        <dbReference type="ChEBI" id="CHEBI:29103"/>
    </cofactor>
</comment>
<dbReference type="EMBL" id="LKLN01000081">
    <property type="protein sequence ID" value="KSU02442.1"/>
    <property type="molecule type" value="Genomic_DNA"/>
</dbReference>
<dbReference type="InterPro" id="IPR017459">
    <property type="entry name" value="Glycosyl_Trfase_fam3_N_dom"/>
</dbReference>
<dbReference type="InterPro" id="IPR013102">
    <property type="entry name" value="PYNP_C"/>
</dbReference>
<dbReference type="FunFam" id="3.40.1030.10:FF:000003">
    <property type="entry name" value="Pyrimidine-nucleoside phosphorylase"/>
    <property type="match status" value="1"/>
</dbReference>
<dbReference type="AlphaFoldDB" id="A0A0V8CMF8"/>
<dbReference type="NCBIfam" id="NF004490">
    <property type="entry name" value="PRK05820.1"/>
    <property type="match status" value="1"/>
</dbReference>
<comment type="function">
    <text evidence="3">Catalyzes phosphorolysis of the pyrimidine nucleosides uridine, thymidine and 2'-deoxyuridine with the formation of the corresponding pyrimidine base and ribose-1-phosphate.</text>
</comment>
<evidence type="ECO:0000256" key="9">
    <source>
        <dbReference type="ARBA" id="ARBA00022679"/>
    </source>
</evidence>
<reference evidence="14" key="1">
    <citation type="submission" date="2015-10" db="EMBL/GenBank/DDBJ databases">
        <title>Draft Genome Sequences of 11 Lactococcus lactis subspecies cremoris strains.</title>
        <authorList>
            <person name="Wels M."/>
            <person name="Backus L."/>
            <person name="Boekhorst J."/>
            <person name="Dijkstra A."/>
            <person name="Beerthuizen M."/>
            <person name="Kelly W."/>
            <person name="Siezen R."/>
            <person name="Bachmann H."/>
            <person name="Van Hijum S."/>
        </authorList>
    </citation>
    <scope>NUCLEOTIDE SEQUENCE [LARGE SCALE GENOMIC DNA]</scope>
    <source>
        <strain evidence="14">KF282</strain>
    </source>
</reference>
<dbReference type="InterPro" id="IPR000312">
    <property type="entry name" value="Glycosyl_Trfase_fam3"/>
</dbReference>
<dbReference type="InterPro" id="IPR000053">
    <property type="entry name" value="Thymidine/pyrmidine_PPase"/>
</dbReference>
<evidence type="ECO:0000256" key="6">
    <source>
        <dbReference type="ARBA" id="ARBA00011889"/>
    </source>
</evidence>
<evidence type="ECO:0000256" key="2">
    <source>
        <dbReference type="ARBA" id="ARBA00001958"/>
    </source>
</evidence>
<accession>A0A0V8CMF8</accession>
<dbReference type="SUPFAM" id="SSF47648">
    <property type="entry name" value="Nucleoside phosphorylase/phosphoribosyltransferase N-terminal domain"/>
    <property type="match status" value="1"/>
</dbReference>
<comment type="similarity">
    <text evidence="4">Belongs to the thymidine/pyrimidine-nucleoside phosphorylase family.</text>
</comment>
<evidence type="ECO:0000259" key="12">
    <source>
        <dbReference type="SMART" id="SM00941"/>
    </source>
</evidence>
<dbReference type="InterPro" id="IPR036566">
    <property type="entry name" value="PYNP-like_C_sf"/>
</dbReference>
<dbReference type="EC" id="2.4.2.2" evidence="6"/>
<comment type="catalytic activity">
    <reaction evidence="1">
        <text>2'-deoxyuridine + phosphate = 2-deoxy-alpha-D-ribose 1-phosphate + uracil</text>
        <dbReference type="Rhea" id="RHEA:22824"/>
        <dbReference type="ChEBI" id="CHEBI:16450"/>
        <dbReference type="ChEBI" id="CHEBI:17568"/>
        <dbReference type="ChEBI" id="CHEBI:43474"/>
        <dbReference type="ChEBI" id="CHEBI:57259"/>
        <dbReference type="EC" id="2.4.2.2"/>
    </reaction>
</comment>
<gene>
    <name evidence="13" type="ORF">KF282_2353</name>
</gene>
<dbReference type="Proteomes" id="UP000053058">
    <property type="component" value="Unassembled WGS sequence"/>
</dbReference>
<dbReference type="GO" id="GO:0004645">
    <property type="term" value="F:1,4-alpha-oligoglucan phosphorylase activity"/>
    <property type="evidence" value="ECO:0007669"/>
    <property type="project" value="InterPro"/>
</dbReference>
<dbReference type="InterPro" id="IPR017872">
    <property type="entry name" value="Pyrmidine_PPase_CS"/>
</dbReference>
<evidence type="ECO:0000256" key="7">
    <source>
        <dbReference type="ARBA" id="ARBA00014680"/>
    </source>
</evidence>
<dbReference type="InterPro" id="IPR036320">
    <property type="entry name" value="Glycosyl_Trfase_fam3_N_dom_sf"/>
</dbReference>
<dbReference type="InterPro" id="IPR035902">
    <property type="entry name" value="Nuc_phospho_transferase"/>
</dbReference>
<dbReference type="SUPFAM" id="SSF54680">
    <property type="entry name" value="Pyrimidine nucleoside phosphorylase C-terminal domain"/>
    <property type="match status" value="1"/>
</dbReference>
<comment type="catalytic activity">
    <reaction evidence="11">
        <text>thymidine + phosphate = 2-deoxy-alpha-D-ribose 1-phosphate + thymine</text>
        <dbReference type="Rhea" id="RHEA:16037"/>
        <dbReference type="ChEBI" id="CHEBI:17748"/>
        <dbReference type="ChEBI" id="CHEBI:17821"/>
        <dbReference type="ChEBI" id="CHEBI:43474"/>
        <dbReference type="ChEBI" id="CHEBI:57259"/>
        <dbReference type="EC" id="2.4.2.2"/>
    </reaction>
</comment>
<dbReference type="RefSeq" id="WP_058220127.1">
    <property type="nucleotide sequence ID" value="NZ_LKLN01000081.1"/>
</dbReference>
<comment type="subunit">
    <text evidence="5">Homodimer.</text>
</comment>
<dbReference type="PIRSF" id="PIRSF000478">
    <property type="entry name" value="TP_PyNP"/>
    <property type="match status" value="1"/>
</dbReference>
<evidence type="ECO:0000256" key="3">
    <source>
        <dbReference type="ARBA" id="ARBA00003877"/>
    </source>
</evidence>
<keyword evidence="9" id="KW-0808">Transferase</keyword>
<dbReference type="Gene3D" id="1.20.970.10">
    <property type="entry name" value="Transferase, Pyrimidine Nucleoside Phosphorylase, Chain C"/>
    <property type="match status" value="1"/>
</dbReference>
<dbReference type="PATRIC" id="fig|1360.105.peg.1468"/>
<evidence type="ECO:0000256" key="10">
    <source>
        <dbReference type="ARBA" id="ARBA00048453"/>
    </source>
</evidence>
<keyword evidence="8" id="KW-0328">Glycosyltransferase</keyword>
<dbReference type="PANTHER" id="PTHR10515">
    <property type="entry name" value="THYMIDINE PHOSPHORYLASE"/>
    <property type="match status" value="1"/>
</dbReference>